<name>D3AYU1_HETP5</name>
<feature type="domain" description="Cyclic nucleotide-binding" evidence="2">
    <location>
        <begin position="831"/>
        <end position="921"/>
    </location>
</feature>
<feature type="compositionally biased region" description="Low complexity" evidence="1">
    <location>
        <begin position="1"/>
        <end position="39"/>
    </location>
</feature>
<feature type="compositionally biased region" description="Low complexity" evidence="1">
    <location>
        <begin position="180"/>
        <end position="208"/>
    </location>
</feature>
<dbReference type="GO" id="GO:0005829">
    <property type="term" value="C:cytosol"/>
    <property type="evidence" value="ECO:0007669"/>
    <property type="project" value="TreeGrafter"/>
</dbReference>
<keyword evidence="5" id="KW-1185">Reference proteome</keyword>
<protein>
    <submittedName>
        <fullName evidence="4">cGMP-stimulated cGMP phosphodiesterase</fullName>
    </submittedName>
</protein>
<sequence length="965" mass="108865">MSHSPISSPSIQSPHGGHMMSPQHSHHSSSPPHHSQSPSVAESELEEKRFISSLFSFMTYRGTPIEKIPIFDHKELNLHKLYTCVITRGGLEAVIENKLWRQITTDLAVDPERTDAGFRLRIHYLKYLYPYERKYFLKMDDDERFDYEAFEKHLSKSPSDKKGASSRKKKFQNAIMSPQTSSTSPNSGKSTPSPTSSPSTLLVSALPPQNTNIPQINHHQQQSSSSSSSSSLSQQQNHHYSQSSQQQSHYQTQIESPLNNYNSNNNNINLINNNNQQNHYSVNTAPESPLSSSSSSTSQFFTSAILNNSSSNLAHPVSTPTQELDQLRKFKLSRRIILLKSIHHENKQQQQQQQQIKLVARSSFSVIHPVRFGVPPETIKDSMAMKIDVPTIYVFPEDLWDRRTGINAAEAEFPASTEKQQQQPEESSEHLLSYLPSKISFPDVANTIAATNDVFDPPTFGITIIGSSHGFDPKKSTTGFVLWVNKRGIMVDPPLNSSNFLLNQGVPTRRIDHIVLTHCHADHDSGTFQKLLEEYQITVVTTPTILNSFLRKYSALSNLNQELLRRLFIFRPVIIGEPMTIAVTIDKYYSGDTCFDPSRIKEMNCQNIMNTQRMNFFLKPWNHTVVLHEAGVPPIHTPVSVLASLSPEIKNRLYLVHISEHSLPTSSGLKIAREGVNHTLRLDVEKQTHSEAVDILKLMESVDIFRSIPLSQVAEILRTANRKTYPQGSVIIAQHTEPDAFFVVASGIVKVSVADLEKNLIAGDYFGEMSLIMGGLRSAKVSAVTDVEVLVFSKEDFLSITRNSTESINFVTRLWEMRNEKSWETINLNSVLNRCTNSQKTALQTILHREQLTENTILWKKGDVASFGCLVAEGSFEFCEQDLERFTKGSFLGDINAMSEEPPLTHKTTVIAKENSVIYKVYSSDLIKFFQHNPGLQLSFLDTMFVDAFRDQPLVFNSINERLIY</sequence>
<dbReference type="PANTHER" id="PTHR11635:SF152">
    <property type="entry name" value="CAMP-DEPENDENT PROTEIN KINASE TYPE I REGULATORY SUBUNIT-RELATED"/>
    <property type="match status" value="1"/>
</dbReference>
<dbReference type="InterPro" id="IPR018488">
    <property type="entry name" value="cNMP-bd_CS"/>
</dbReference>
<dbReference type="Pfam" id="PF01388">
    <property type="entry name" value="ARID"/>
    <property type="match status" value="1"/>
</dbReference>
<dbReference type="InterPro" id="IPR018490">
    <property type="entry name" value="cNMP-bd_dom_sf"/>
</dbReference>
<dbReference type="GO" id="GO:0007154">
    <property type="term" value="P:cell communication"/>
    <property type="evidence" value="ECO:0007669"/>
    <property type="project" value="UniProtKB-ARBA"/>
</dbReference>
<dbReference type="FunCoup" id="D3AYU1">
    <property type="interactions" value="25"/>
</dbReference>
<dbReference type="GO" id="GO:0005952">
    <property type="term" value="C:cAMP-dependent protein kinase complex"/>
    <property type="evidence" value="ECO:0007669"/>
    <property type="project" value="InterPro"/>
</dbReference>
<dbReference type="Gene3D" id="3.60.15.10">
    <property type="entry name" value="Ribonuclease Z/Hydroxyacylglutathione hydrolase-like"/>
    <property type="match status" value="1"/>
</dbReference>
<dbReference type="GO" id="GO:0003677">
    <property type="term" value="F:DNA binding"/>
    <property type="evidence" value="ECO:0007669"/>
    <property type="project" value="InterPro"/>
</dbReference>
<dbReference type="PROSITE" id="PS50042">
    <property type="entry name" value="CNMP_BINDING_3"/>
    <property type="match status" value="2"/>
</dbReference>
<dbReference type="AlphaFoldDB" id="D3AYU1"/>
<dbReference type="GO" id="GO:0030552">
    <property type="term" value="F:cAMP binding"/>
    <property type="evidence" value="ECO:0007669"/>
    <property type="project" value="TreeGrafter"/>
</dbReference>
<feature type="region of interest" description="Disordered" evidence="1">
    <location>
        <begin position="152"/>
        <end position="296"/>
    </location>
</feature>
<feature type="compositionally biased region" description="Low complexity" evidence="1">
    <location>
        <begin position="258"/>
        <end position="283"/>
    </location>
</feature>
<feature type="domain" description="Cyclic nucleotide-binding" evidence="2">
    <location>
        <begin position="704"/>
        <end position="800"/>
    </location>
</feature>
<dbReference type="EMBL" id="ADBJ01000004">
    <property type="protein sequence ID" value="EFA85631.1"/>
    <property type="molecule type" value="Genomic_DNA"/>
</dbReference>
<evidence type="ECO:0000259" key="3">
    <source>
        <dbReference type="PROSITE" id="PS51011"/>
    </source>
</evidence>
<dbReference type="InterPro" id="IPR050503">
    <property type="entry name" value="cAMP-dep_PK_reg_su-like"/>
</dbReference>
<feature type="compositionally biased region" description="Basic and acidic residues" evidence="1">
    <location>
        <begin position="152"/>
        <end position="163"/>
    </location>
</feature>
<dbReference type="SUPFAM" id="SSF56281">
    <property type="entry name" value="Metallo-hydrolase/oxidoreductase"/>
    <property type="match status" value="1"/>
</dbReference>
<dbReference type="PANTHER" id="PTHR11635">
    <property type="entry name" value="CAMP-DEPENDENT PROTEIN KINASE REGULATORY CHAIN"/>
    <property type="match status" value="1"/>
</dbReference>
<dbReference type="SMART" id="SM01014">
    <property type="entry name" value="ARID"/>
    <property type="match status" value="1"/>
</dbReference>
<dbReference type="SUPFAM" id="SSF51206">
    <property type="entry name" value="cAMP-binding domain-like"/>
    <property type="match status" value="2"/>
</dbReference>
<comment type="caution">
    <text evidence="4">The sequence shown here is derived from an EMBL/GenBank/DDBJ whole genome shotgun (WGS) entry which is preliminary data.</text>
</comment>
<dbReference type="Gene3D" id="1.10.150.60">
    <property type="entry name" value="ARID DNA-binding domain"/>
    <property type="match status" value="1"/>
</dbReference>
<feature type="compositionally biased region" description="Low complexity" evidence="1">
    <location>
        <begin position="217"/>
        <end position="251"/>
    </location>
</feature>
<reference evidence="4 5" key="1">
    <citation type="journal article" date="2011" name="Genome Res.">
        <title>Phylogeny-wide analysis of social amoeba genomes highlights ancient origins for complex intercellular communication.</title>
        <authorList>
            <person name="Heidel A.J."/>
            <person name="Lawal H.M."/>
            <person name="Felder M."/>
            <person name="Schilde C."/>
            <person name="Helps N.R."/>
            <person name="Tunggal B."/>
            <person name="Rivero F."/>
            <person name="John U."/>
            <person name="Schleicher M."/>
            <person name="Eichinger L."/>
            <person name="Platzer M."/>
            <person name="Noegel A.A."/>
            <person name="Schaap P."/>
            <person name="Gloeckner G."/>
        </authorList>
    </citation>
    <scope>NUCLEOTIDE SEQUENCE [LARGE SCALE GENOMIC DNA]</scope>
    <source>
        <strain evidence="5">ATCC 26659 / Pp 5 / PN500</strain>
    </source>
</reference>
<feature type="domain" description="ARID" evidence="3">
    <location>
        <begin position="44"/>
        <end position="136"/>
    </location>
</feature>
<dbReference type="SUPFAM" id="SSF46774">
    <property type="entry name" value="ARID-like"/>
    <property type="match status" value="1"/>
</dbReference>
<accession>D3AYU1</accession>
<dbReference type="PROSITE" id="PS51011">
    <property type="entry name" value="ARID"/>
    <property type="match status" value="1"/>
</dbReference>
<dbReference type="InterPro" id="IPR001606">
    <property type="entry name" value="ARID_dom"/>
</dbReference>
<dbReference type="GO" id="GO:0023052">
    <property type="term" value="P:signaling"/>
    <property type="evidence" value="ECO:0007669"/>
    <property type="project" value="UniProtKB-ARBA"/>
</dbReference>
<proteinExistence type="predicted"/>
<dbReference type="Pfam" id="PF23023">
    <property type="entry name" value="Anti-Pycsar_Apyc1"/>
    <property type="match status" value="1"/>
</dbReference>
<dbReference type="RefSeq" id="XP_020437738.1">
    <property type="nucleotide sequence ID" value="XM_020571880.1"/>
</dbReference>
<dbReference type="InParanoid" id="D3AYU1"/>
<feature type="region of interest" description="Disordered" evidence="1">
    <location>
        <begin position="1"/>
        <end position="42"/>
    </location>
</feature>
<dbReference type="InterPro" id="IPR036431">
    <property type="entry name" value="ARID_dom_sf"/>
</dbReference>
<dbReference type="InterPro" id="IPR014710">
    <property type="entry name" value="RmlC-like_jellyroll"/>
</dbReference>
<dbReference type="InterPro" id="IPR000595">
    <property type="entry name" value="cNMP-bd_dom"/>
</dbReference>
<dbReference type="SMART" id="SM00100">
    <property type="entry name" value="cNMP"/>
    <property type="match status" value="2"/>
</dbReference>
<dbReference type="Proteomes" id="UP000001396">
    <property type="component" value="Unassembled WGS sequence"/>
</dbReference>
<dbReference type="Gene3D" id="2.60.120.10">
    <property type="entry name" value="Jelly Rolls"/>
    <property type="match status" value="2"/>
</dbReference>
<evidence type="ECO:0000259" key="2">
    <source>
        <dbReference type="PROSITE" id="PS50042"/>
    </source>
</evidence>
<dbReference type="CDD" id="cd16100">
    <property type="entry name" value="ARID"/>
    <property type="match status" value="1"/>
</dbReference>
<organism evidence="4 5">
    <name type="scientific">Heterostelium pallidum (strain ATCC 26659 / Pp 5 / PN500)</name>
    <name type="common">Cellular slime mold</name>
    <name type="synonym">Polysphondylium pallidum</name>
    <dbReference type="NCBI Taxonomy" id="670386"/>
    <lineage>
        <taxon>Eukaryota</taxon>
        <taxon>Amoebozoa</taxon>
        <taxon>Evosea</taxon>
        <taxon>Eumycetozoa</taxon>
        <taxon>Dictyostelia</taxon>
        <taxon>Acytosteliales</taxon>
        <taxon>Acytosteliaceae</taxon>
        <taxon>Heterostelium</taxon>
    </lineage>
</organism>
<dbReference type="InterPro" id="IPR036866">
    <property type="entry name" value="RibonucZ/Hydroxyglut_hydro"/>
</dbReference>
<dbReference type="PROSITE" id="PS00889">
    <property type="entry name" value="CNMP_BINDING_2"/>
    <property type="match status" value="1"/>
</dbReference>
<dbReference type="CDD" id="cd00038">
    <property type="entry name" value="CAP_ED"/>
    <property type="match status" value="2"/>
</dbReference>
<dbReference type="Pfam" id="PF00027">
    <property type="entry name" value="cNMP_binding"/>
    <property type="match status" value="1"/>
</dbReference>
<dbReference type="GO" id="GO:0004862">
    <property type="term" value="F:cAMP-dependent protein kinase inhibitor activity"/>
    <property type="evidence" value="ECO:0007669"/>
    <property type="project" value="TreeGrafter"/>
</dbReference>
<dbReference type="GeneID" id="31356391"/>
<evidence type="ECO:0000313" key="5">
    <source>
        <dbReference type="Proteomes" id="UP000001396"/>
    </source>
</evidence>
<dbReference type="GO" id="GO:0034236">
    <property type="term" value="F:protein kinase A catalytic subunit binding"/>
    <property type="evidence" value="ECO:0007669"/>
    <property type="project" value="TreeGrafter"/>
</dbReference>
<dbReference type="SMART" id="SM00501">
    <property type="entry name" value="BRIGHT"/>
    <property type="match status" value="1"/>
</dbReference>
<dbReference type="STRING" id="670386.D3AYU1"/>
<gene>
    <name evidence="4" type="primary">pdeD</name>
    <name evidence="4" type="ORF">PPL_00860</name>
</gene>
<evidence type="ECO:0000256" key="1">
    <source>
        <dbReference type="SAM" id="MobiDB-lite"/>
    </source>
</evidence>
<evidence type="ECO:0000313" key="4">
    <source>
        <dbReference type="EMBL" id="EFA85631.1"/>
    </source>
</evidence>